<evidence type="ECO:0000256" key="6">
    <source>
        <dbReference type="ARBA" id="ARBA00022984"/>
    </source>
</evidence>
<keyword evidence="7" id="KW-0961">Cell wall biogenesis/degradation</keyword>
<dbReference type="InterPro" id="IPR015294">
    <property type="entry name" value="Pen-bd_prot4_C_dom"/>
</dbReference>
<evidence type="ECO:0000256" key="3">
    <source>
        <dbReference type="ARBA" id="ARBA00022729"/>
    </source>
</evidence>
<evidence type="ECO:0000256" key="10">
    <source>
        <dbReference type="RuleBase" id="RU004016"/>
    </source>
</evidence>
<dbReference type="GO" id="GO:0008800">
    <property type="term" value="F:beta-lactamase activity"/>
    <property type="evidence" value="ECO:0007669"/>
    <property type="project" value="InterPro"/>
</dbReference>
<feature type="chain" id="PRO_5021010792" evidence="12">
    <location>
        <begin position="30"/>
        <end position="483"/>
    </location>
</feature>
<dbReference type="GO" id="GO:0071555">
    <property type="term" value="P:cell wall organization"/>
    <property type="evidence" value="ECO:0007669"/>
    <property type="project" value="UniProtKB-KW"/>
</dbReference>
<dbReference type="InterPro" id="IPR001967">
    <property type="entry name" value="Peptidase_S11_N"/>
</dbReference>
<dbReference type="GO" id="GO:0009002">
    <property type="term" value="F:serine-type D-Ala-D-Ala carboxypeptidase activity"/>
    <property type="evidence" value="ECO:0007669"/>
    <property type="project" value="InterPro"/>
</dbReference>
<keyword evidence="11" id="KW-0812">Transmembrane</keyword>
<feature type="binding site" evidence="9">
    <location>
        <position position="269"/>
    </location>
    <ligand>
        <name>substrate</name>
    </ligand>
</feature>
<reference evidence="16" key="1">
    <citation type="submission" date="2019-02" db="EMBL/GenBank/DDBJ databases">
        <title>Draft genome sequence of Enterococcus sp. Gos25-1.</title>
        <authorList>
            <person name="Tanaka N."/>
            <person name="Shiwa Y."/>
            <person name="Fujita N."/>
        </authorList>
    </citation>
    <scope>NUCLEOTIDE SEQUENCE [LARGE SCALE GENOMIC DNA]</scope>
    <source>
        <strain evidence="16">Gos25-1</strain>
    </source>
</reference>
<evidence type="ECO:0000256" key="1">
    <source>
        <dbReference type="ARBA" id="ARBA00003217"/>
    </source>
</evidence>
<feature type="signal peptide" evidence="12">
    <location>
        <begin position="1"/>
        <end position="29"/>
    </location>
</feature>
<keyword evidence="15" id="KW-0121">Carboxypeptidase</keyword>
<keyword evidence="11" id="KW-0472">Membrane</keyword>
<comment type="similarity">
    <text evidence="2 10">Belongs to the peptidase S11 family.</text>
</comment>
<dbReference type="Pfam" id="PF00768">
    <property type="entry name" value="Peptidase_S11"/>
    <property type="match status" value="1"/>
</dbReference>
<feature type="active site" description="Proton acceptor" evidence="8">
    <location>
        <position position="81"/>
    </location>
</feature>
<dbReference type="PRINTS" id="PR00725">
    <property type="entry name" value="DADACBPTASE1"/>
</dbReference>
<dbReference type="GO" id="GO:0008360">
    <property type="term" value="P:regulation of cell shape"/>
    <property type="evidence" value="ECO:0007669"/>
    <property type="project" value="UniProtKB-KW"/>
</dbReference>
<dbReference type="GO" id="GO:0030655">
    <property type="term" value="P:beta-lactam antibiotic catabolic process"/>
    <property type="evidence" value="ECO:0007669"/>
    <property type="project" value="InterPro"/>
</dbReference>
<name>A0A4P5PBP1_9ENTE</name>
<accession>A0A4P5PBP1</accession>
<comment type="function">
    <text evidence="1">Removes C-terminal D-alanyl residues from sugar-peptide cell wall precursors.</text>
</comment>
<keyword evidence="4" id="KW-0378">Hydrolase</keyword>
<evidence type="ECO:0000259" key="13">
    <source>
        <dbReference type="Pfam" id="PF00768"/>
    </source>
</evidence>
<proteinExistence type="inferred from homology"/>
<dbReference type="GO" id="GO:0009252">
    <property type="term" value="P:peptidoglycan biosynthetic process"/>
    <property type="evidence" value="ECO:0007669"/>
    <property type="project" value="UniProtKB-KW"/>
</dbReference>
<comment type="caution">
    <text evidence="15">The sequence shown here is derived from an EMBL/GenBank/DDBJ whole genome shotgun (WGS) entry which is preliminary data.</text>
</comment>
<dbReference type="GO" id="GO:0006508">
    <property type="term" value="P:proteolysis"/>
    <property type="evidence" value="ECO:0007669"/>
    <property type="project" value="InterPro"/>
</dbReference>
<dbReference type="InterPro" id="IPR012338">
    <property type="entry name" value="Beta-lactam/transpept-like"/>
</dbReference>
<dbReference type="Proteomes" id="UP000290567">
    <property type="component" value="Unassembled WGS sequence"/>
</dbReference>
<dbReference type="SUPFAM" id="SSF56601">
    <property type="entry name" value="beta-lactamase/transpeptidase-like"/>
    <property type="match status" value="1"/>
</dbReference>
<evidence type="ECO:0000256" key="9">
    <source>
        <dbReference type="PIRSR" id="PIRSR618044-2"/>
    </source>
</evidence>
<feature type="active site" evidence="8">
    <location>
        <position position="142"/>
    </location>
</feature>
<evidence type="ECO:0000256" key="11">
    <source>
        <dbReference type="SAM" id="Phobius"/>
    </source>
</evidence>
<evidence type="ECO:0000256" key="7">
    <source>
        <dbReference type="ARBA" id="ARBA00023316"/>
    </source>
</evidence>
<dbReference type="EMBL" id="BJCC01000010">
    <property type="protein sequence ID" value="GCF93358.1"/>
    <property type="molecule type" value="Genomic_DNA"/>
</dbReference>
<evidence type="ECO:0000313" key="15">
    <source>
        <dbReference type="EMBL" id="GCF93358.1"/>
    </source>
</evidence>
<feature type="transmembrane region" description="Helical" evidence="11">
    <location>
        <begin position="427"/>
        <end position="446"/>
    </location>
</feature>
<dbReference type="SUPFAM" id="SSF69189">
    <property type="entry name" value="Penicillin-binding protein associated domain"/>
    <property type="match status" value="1"/>
</dbReference>
<keyword evidence="3 12" id="KW-0732">Signal</keyword>
<dbReference type="RefSeq" id="WP_373862070.1">
    <property type="nucleotide sequence ID" value="NZ_BJCC01000010.1"/>
</dbReference>
<dbReference type="PANTHER" id="PTHR35333">
    <property type="entry name" value="BETA-LACTAMASE"/>
    <property type="match status" value="1"/>
</dbReference>
<sequence>MNRGEGVKKLIASLMFMVPMLSFPLVASAEESIMDITRDAGYEEALEINQPKSSVIIDGNNGQLLWAQNPDLPREPASISKMMTVFLVFDAIKQGKMTLDTTITATEKDEAISQIYLISNSKIQAGVDYPIKELLKMVTVPSSNVATVMLANYVSDGDAGGFVQSMNEKAKEIGMTNTTFYNCSGASANSFEGLYAPKGFDPAGSNMSTARDLATMVFYLINDHPEVLAFTNQPIVTTMEGTPYEESFETYNYSLPGAKYGLEGVDGLKTGSGPSSAFNYIATAKRGKTRLIEVIMGVGTWEDQDGEYYRHPFGNALLEKTFDEYEYRQLLPKGKHTIQGKEVQLDQDFYGVVKKGTDPVFALQDQHITLSQPMEQAAETMPPLAVKYQKTEHKEAVIDQQEDGLLRKLPHFFLMFIERTRFLSKPLYLIGLTWIGLFLLLVSLIVGRANRHRRRSIVSVLFCLIGILCFITAAGVFITAYIL</sequence>
<dbReference type="PANTHER" id="PTHR35333:SF4">
    <property type="entry name" value="SLR0121 PROTEIN"/>
    <property type="match status" value="1"/>
</dbReference>
<keyword evidence="6" id="KW-0573">Peptidoglycan synthesis</keyword>
<organism evidence="15 16">
    <name type="scientific">Enterococcus florum</name>
    <dbReference type="NCBI Taxonomy" id="2480627"/>
    <lineage>
        <taxon>Bacteria</taxon>
        <taxon>Bacillati</taxon>
        <taxon>Bacillota</taxon>
        <taxon>Bacilli</taxon>
        <taxon>Lactobacillales</taxon>
        <taxon>Enterococcaceae</taxon>
        <taxon>Enterococcus</taxon>
    </lineage>
</organism>
<keyword evidence="11" id="KW-1133">Transmembrane helix</keyword>
<feature type="domain" description="Penicillin-binding protein 4 C-terminal" evidence="14">
    <location>
        <begin position="327"/>
        <end position="389"/>
    </location>
</feature>
<dbReference type="InterPro" id="IPR015956">
    <property type="entry name" value="Peniciliin-bd_prot_C_sf"/>
</dbReference>
<evidence type="ECO:0000259" key="14">
    <source>
        <dbReference type="Pfam" id="PF09211"/>
    </source>
</evidence>
<evidence type="ECO:0000313" key="16">
    <source>
        <dbReference type="Proteomes" id="UP000290567"/>
    </source>
</evidence>
<dbReference type="InterPro" id="IPR000871">
    <property type="entry name" value="Beta-lactam_class-A"/>
</dbReference>
<dbReference type="AlphaFoldDB" id="A0A4P5PBP1"/>
<feature type="domain" description="Peptidase S11 D-alanyl-D-alanine carboxypeptidase A N-terminal" evidence="13">
    <location>
        <begin position="51"/>
        <end position="298"/>
    </location>
</feature>
<keyword evidence="15" id="KW-0645">Protease</keyword>
<gene>
    <name evidence="15" type="ORF">NRIC_12490</name>
</gene>
<dbReference type="InterPro" id="IPR018044">
    <property type="entry name" value="Peptidase_S11"/>
</dbReference>
<keyword evidence="5" id="KW-0133">Cell shape</keyword>
<dbReference type="Pfam" id="PF09211">
    <property type="entry name" value="DUF1958"/>
    <property type="match status" value="1"/>
</dbReference>
<evidence type="ECO:0000256" key="2">
    <source>
        <dbReference type="ARBA" id="ARBA00007164"/>
    </source>
</evidence>
<feature type="transmembrane region" description="Helical" evidence="11">
    <location>
        <begin position="458"/>
        <end position="482"/>
    </location>
</feature>
<dbReference type="InterPro" id="IPR037091">
    <property type="entry name" value="Pen-bd_prot4_C_dom_sf"/>
</dbReference>
<evidence type="ECO:0000256" key="12">
    <source>
        <dbReference type="SAM" id="SignalP"/>
    </source>
</evidence>
<protein>
    <submittedName>
        <fullName evidence="15">D-alanyl-D-alanine carboxypeptidase</fullName>
    </submittedName>
</protein>
<evidence type="ECO:0000256" key="4">
    <source>
        <dbReference type="ARBA" id="ARBA00022801"/>
    </source>
</evidence>
<dbReference type="Gene3D" id="3.40.710.10">
    <property type="entry name" value="DD-peptidase/beta-lactamase superfamily"/>
    <property type="match status" value="1"/>
</dbReference>
<keyword evidence="16" id="KW-1185">Reference proteome</keyword>
<dbReference type="Gene3D" id="2.30.140.20">
    <property type="entry name" value="Penicillin-binding protein 4, C-terminal domain"/>
    <property type="match status" value="1"/>
</dbReference>
<evidence type="ECO:0000256" key="8">
    <source>
        <dbReference type="PIRSR" id="PIRSR618044-1"/>
    </source>
</evidence>
<evidence type="ECO:0000256" key="5">
    <source>
        <dbReference type="ARBA" id="ARBA00022960"/>
    </source>
</evidence>
<feature type="active site" description="Acyl-ester intermediate" evidence="8">
    <location>
        <position position="78"/>
    </location>
</feature>
<dbReference type="GO" id="GO:0046677">
    <property type="term" value="P:response to antibiotic"/>
    <property type="evidence" value="ECO:0007669"/>
    <property type="project" value="InterPro"/>
</dbReference>